<reference evidence="2" key="1">
    <citation type="submission" date="2019-08" db="EMBL/GenBank/DDBJ databases">
        <title>Limnoglobus roseus gen. nov., sp. nov., a novel freshwater planctomycete with a giant genome from the family Gemmataceae.</title>
        <authorList>
            <person name="Kulichevskaya I.S."/>
            <person name="Naumoff D.G."/>
            <person name="Miroshnikov K."/>
            <person name="Ivanova A."/>
            <person name="Philippov D.A."/>
            <person name="Hakobyan A."/>
            <person name="Rijpstra I.C."/>
            <person name="Sinninghe Damste J.S."/>
            <person name="Liesack W."/>
            <person name="Dedysh S.N."/>
        </authorList>
    </citation>
    <scope>NUCLEOTIDE SEQUENCE [LARGE SCALE GENOMIC DNA]</scope>
    <source>
        <strain evidence="2">PX52</strain>
    </source>
</reference>
<protein>
    <submittedName>
        <fullName evidence="1">Uncharacterized protein</fullName>
    </submittedName>
</protein>
<dbReference type="EMBL" id="CP042425">
    <property type="protein sequence ID" value="QEL18315.1"/>
    <property type="molecule type" value="Genomic_DNA"/>
</dbReference>
<evidence type="ECO:0000313" key="1">
    <source>
        <dbReference type="EMBL" id="QEL18315.1"/>
    </source>
</evidence>
<accession>A0A5C1AI42</accession>
<evidence type="ECO:0000313" key="2">
    <source>
        <dbReference type="Proteomes" id="UP000324974"/>
    </source>
</evidence>
<dbReference type="KEGG" id="lrs:PX52LOC_05336"/>
<organism evidence="1 2">
    <name type="scientific">Limnoglobus roseus</name>
    <dbReference type="NCBI Taxonomy" id="2598579"/>
    <lineage>
        <taxon>Bacteria</taxon>
        <taxon>Pseudomonadati</taxon>
        <taxon>Planctomycetota</taxon>
        <taxon>Planctomycetia</taxon>
        <taxon>Gemmatales</taxon>
        <taxon>Gemmataceae</taxon>
        <taxon>Limnoglobus</taxon>
    </lineage>
</organism>
<sequence>MTDDPYPGLAAVPASLTEVLALQEYDPSHVDGSPWRYRHVTAHKQAALDGKLGRDRLLYAAEIWEAAPWVGGREVQFIRRSRDPVATGLLVARYLKWRWGEDWTPPATGQSRRPFIEAFNDELDPKRPAVWVGRIWQNGTPHFVFANPVTEAGFPTEAAAVRAASDLVRERMPDDWRTWLARSRRPWVGPMPANRLDPVHLVEVR</sequence>
<name>A0A5C1AI42_9BACT</name>
<gene>
    <name evidence="1" type="ORF">PX52LOC_05336</name>
</gene>
<dbReference type="AlphaFoldDB" id="A0A5C1AI42"/>
<dbReference type="RefSeq" id="WP_149112837.1">
    <property type="nucleotide sequence ID" value="NZ_CP042425.1"/>
</dbReference>
<proteinExistence type="predicted"/>
<keyword evidence="2" id="KW-1185">Reference proteome</keyword>
<dbReference type="Proteomes" id="UP000324974">
    <property type="component" value="Chromosome"/>
</dbReference>